<evidence type="ECO:0008006" key="3">
    <source>
        <dbReference type="Google" id="ProtNLM"/>
    </source>
</evidence>
<organism evidence="1 2">
    <name type="scientific">Litoribacillus peritrichatus</name>
    <dbReference type="NCBI Taxonomy" id="718191"/>
    <lineage>
        <taxon>Bacteria</taxon>
        <taxon>Pseudomonadati</taxon>
        <taxon>Pseudomonadota</taxon>
        <taxon>Gammaproteobacteria</taxon>
        <taxon>Oceanospirillales</taxon>
        <taxon>Oceanospirillaceae</taxon>
        <taxon>Litoribacillus</taxon>
    </lineage>
</organism>
<comment type="caution">
    <text evidence="1">The sequence shown here is derived from an EMBL/GenBank/DDBJ whole genome shotgun (WGS) entry which is preliminary data.</text>
</comment>
<gene>
    <name evidence="1" type="ORF">GCM10022277_35130</name>
</gene>
<dbReference type="InterPro" id="IPR011008">
    <property type="entry name" value="Dimeric_a/b-barrel"/>
</dbReference>
<dbReference type="Gene3D" id="3.30.70.100">
    <property type="match status" value="1"/>
</dbReference>
<proteinExistence type="predicted"/>
<reference evidence="2" key="1">
    <citation type="journal article" date="2019" name="Int. J. Syst. Evol. Microbiol.">
        <title>The Global Catalogue of Microorganisms (GCM) 10K type strain sequencing project: providing services to taxonomists for standard genome sequencing and annotation.</title>
        <authorList>
            <consortium name="The Broad Institute Genomics Platform"/>
            <consortium name="The Broad Institute Genome Sequencing Center for Infectious Disease"/>
            <person name="Wu L."/>
            <person name="Ma J."/>
        </authorList>
    </citation>
    <scope>NUCLEOTIDE SEQUENCE [LARGE SCALE GENOMIC DNA]</scope>
    <source>
        <strain evidence="2">JCM 17551</strain>
    </source>
</reference>
<evidence type="ECO:0000313" key="2">
    <source>
        <dbReference type="Proteomes" id="UP001501565"/>
    </source>
</evidence>
<name>A0ABP7N2V1_9GAMM</name>
<protein>
    <recommendedName>
        <fullName evidence="3">Antibiotic biosynthesis monooxygenase</fullName>
    </recommendedName>
</protein>
<keyword evidence="2" id="KW-1185">Reference proteome</keyword>
<dbReference type="RefSeq" id="WP_344799909.1">
    <property type="nucleotide sequence ID" value="NZ_BAABBN010000012.1"/>
</dbReference>
<dbReference type="SUPFAM" id="SSF54909">
    <property type="entry name" value="Dimeric alpha+beta barrel"/>
    <property type="match status" value="1"/>
</dbReference>
<dbReference type="EMBL" id="BAABBN010000012">
    <property type="protein sequence ID" value="GAA3935582.1"/>
    <property type="molecule type" value="Genomic_DNA"/>
</dbReference>
<accession>A0ABP7N2V1</accession>
<evidence type="ECO:0000313" key="1">
    <source>
        <dbReference type="EMBL" id="GAA3935582.1"/>
    </source>
</evidence>
<sequence>MSVRVTLNCQVKTDQFETLFPFLEDNLPVVRGFKGCIQVRVFFDALSHEMLLEEEWLSQDHHQAYLRFIDANGVLAQLASFLEQPPTIKYFNHVEV</sequence>
<dbReference type="Proteomes" id="UP001501565">
    <property type="component" value="Unassembled WGS sequence"/>
</dbReference>